<dbReference type="GO" id="GO:0000155">
    <property type="term" value="F:phosphorelay sensor kinase activity"/>
    <property type="evidence" value="ECO:0007669"/>
    <property type="project" value="InterPro"/>
</dbReference>
<dbReference type="Pfam" id="PF00512">
    <property type="entry name" value="HisKA"/>
    <property type="match status" value="1"/>
</dbReference>
<dbReference type="SUPFAM" id="SSF55785">
    <property type="entry name" value="PYP-like sensor domain (PAS domain)"/>
    <property type="match status" value="1"/>
</dbReference>
<dbReference type="SMART" id="SM00388">
    <property type="entry name" value="HisKA"/>
    <property type="match status" value="1"/>
</dbReference>
<keyword evidence="9" id="KW-0418">Kinase</keyword>
<dbReference type="Gene3D" id="3.30.450.20">
    <property type="entry name" value="PAS domain"/>
    <property type="match status" value="1"/>
</dbReference>
<dbReference type="InterPro" id="IPR013654">
    <property type="entry name" value="PAS_2"/>
</dbReference>
<sequence>MHCVATAAAGCFRVKYQMELMHMIEHTLDANPDAALEAALAECAREPIRIPGAIQPHGVLLSVAGDPLCIEQVSANCAKSLGLESAELLGQPLSILLSAAHSMLINQAYSQPAMPNSDPIRLTVRAVDYNASLSRAGDVLIIELEAFVEAAQDQSRIITRVLRNLQAATTLETLFDIGVHEIQALTGYDRVMIYRFEPEGHGKVVAQALTGPLPSYSGLNFPGSDIPAQARELYRLNWIRLIPDATYVPVALIPTLRPATGQPLDLSLSTLRSVSPVHCEYLKNMGVRSSMSISLLDGGELWGLITCSHPEPLLVSRELRDACAMIGQLLSVKISAIVATHIQREREEKVVLLGQLADAMNRADHEILHGLVSRPQLLQALTQADGAAVLIDDQVHLFGQCPTSEEVRALYQWIRDTGLTRQRSKERATGLQGLGVFHTDSMQRERPESAAYRETASGVIAFTLPKQVDNAIMWFRSQLASTMNWSGNPAHHVSTRAAGSASHRLRPRQSFDVWKQEVTGIARPWSRADLYGAEDIRRSALESDLERQVQREQEAVRLRDELVAVVSHDLRNPMSIIIMQCGMMQRWAVDDTNFENRNIRRALGTIEKATTRMNSLLEDLLDTAQIEAGRYQLSRLALSVTSLLEEACSLLVMLTTEKNIELNCTSAQGLVIDADPERIFQVLSNLVGNAIKFTPKGGRINIDAVADGDDVLFRVSDDGIGIPAQHLPYIFQRYWSVKEGNPRGNGLGLYICQGIITAHGGRLWADSSLDSGSVFSFTLPMHQGQDTIGESTFLKQSGTTHRLAQSISSKLERQQLEDRLTRAGLLNELNHRVKNTLATVQAIASLTVNSSTSLDSFRKSFDARLFALSQAHDALARAEWMSTELADLLAQLQDVNGGQHRITFTGDPVRLEPRISLTLSMVLHELMANALQHGALSSPAGQVTVASTLNSHHNPPTLSIDWLETEGPPVVASTVKGFGLRLIRRSIERELKGKVDIKFASTGVSWSMLIPWPEKPESSL</sequence>
<dbReference type="InterPro" id="IPR036097">
    <property type="entry name" value="HisK_dim/P_sf"/>
</dbReference>
<dbReference type="EC" id="2.7.13.3" evidence="3"/>
<dbReference type="InterPro" id="IPR043150">
    <property type="entry name" value="Phytochrome_PHY_sf"/>
</dbReference>
<evidence type="ECO:0000256" key="8">
    <source>
        <dbReference type="ARBA" id="ARBA00022741"/>
    </source>
</evidence>
<keyword evidence="12" id="KW-0902">Two-component regulatory system</keyword>
<dbReference type="SMART" id="SM00065">
    <property type="entry name" value="GAF"/>
    <property type="match status" value="1"/>
</dbReference>
<dbReference type="SMART" id="SM00911">
    <property type="entry name" value="HWE_HK"/>
    <property type="match status" value="1"/>
</dbReference>
<dbReference type="PROSITE" id="PS50046">
    <property type="entry name" value="PHYTOCHROME_2"/>
    <property type="match status" value="1"/>
</dbReference>
<dbReference type="GO" id="GO:0005886">
    <property type="term" value="C:plasma membrane"/>
    <property type="evidence" value="ECO:0007669"/>
    <property type="project" value="UniProtKB-ARBA"/>
</dbReference>
<organism evidence="16 17">
    <name type="scientific">Pseudomonas syringae pv. antirrhini</name>
    <dbReference type="NCBI Taxonomy" id="251702"/>
    <lineage>
        <taxon>Bacteria</taxon>
        <taxon>Pseudomonadati</taxon>
        <taxon>Pseudomonadota</taxon>
        <taxon>Gammaproteobacteria</taxon>
        <taxon>Pseudomonadales</taxon>
        <taxon>Pseudomonadaceae</taxon>
        <taxon>Pseudomonas</taxon>
    </lineage>
</organism>
<dbReference type="PANTHER" id="PTHR43711:SF1">
    <property type="entry name" value="HISTIDINE KINASE 1"/>
    <property type="match status" value="1"/>
</dbReference>
<dbReference type="InterPro" id="IPR005467">
    <property type="entry name" value="His_kinase_dom"/>
</dbReference>
<keyword evidence="11" id="KW-0157">Chromophore</keyword>
<dbReference type="PATRIC" id="fig|251702.3.peg.3898"/>
<dbReference type="InterPro" id="IPR036890">
    <property type="entry name" value="HATPase_C_sf"/>
</dbReference>
<comment type="similarity">
    <text evidence="2">In the N-terminal section; belongs to the phytochrome family.</text>
</comment>
<dbReference type="CDD" id="cd00075">
    <property type="entry name" value="HATPase"/>
    <property type="match status" value="1"/>
</dbReference>
<evidence type="ECO:0000256" key="5">
    <source>
        <dbReference type="ARBA" id="ARBA00022553"/>
    </source>
</evidence>
<dbReference type="InterPro" id="IPR029016">
    <property type="entry name" value="GAF-like_dom_sf"/>
</dbReference>
<dbReference type="Pfam" id="PF07536">
    <property type="entry name" value="HWE_HK"/>
    <property type="match status" value="1"/>
</dbReference>
<dbReference type="SUPFAM" id="SSF55781">
    <property type="entry name" value="GAF domain-like"/>
    <property type="match status" value="2"/>
</dbReference>
<evidence type="ECO:0000256" key="13">
    <source>
        <dbReference type="ARBA" id="ARBA00023170"/>
    </source>
</evidence>
<evidence type="ECO:0000256" key="12">
    <source>
        <dbReference type="ARBA" id="ARBA00023012"/>
    </source>
</evidence>
<keyword evidence="10" id="KW-0067">ATP-binding</keyword>
<dbReference type="AlphaFoldDB" id="A0A0P9JRY0"/>
<dbReference type="PROSITE" id="PS50109">
    <property type="entry name" value="HIS_KIN"/>
    <property type="match status" value="1"/>
</dbReference>
<evidence type="ECO:0000256" key="3">
    <source>
        <dbReference type="ARBA" id="ARBA00012438"/>
    </source>
</evidence>
<keyword evidence="7" id="KW-0808">Transferase</keyword>
<dbReference type="GO" id="GO:0009881">
    <property type="term" value="F:photoreceptor activity"/>
    <property type="evidence" value="ECO:0007669"/>
    <property type="project" value="UniProtKB-KW"/>
</dbReference>
<comment type="catalytic activity">
    <reaction evidence="1">
        <text>ATP + protein L-histidine = ADP + protein N-phospho-L-histidine.</text>
        <dbReference type="EC" id="2.7.13.3"/>
    </reaction>
</comment>
<name>A0A0P9JRY0_9PSED</name>
<keyword evidence="13" id="KW-0675">Receptor</keyword>
<evidence type="ECO:0000259" key="15">
    <source>
        <dbReference type="PROSITE" id="PS50109"/>
    </source>
</evidence>
<keyword evidence="6" id="KW-0716">Sensory transduction</keyword>
<feature type="domain" description="Phytochrome chromophore attachment site" evidence="14">
    <location>
        <begin position="170"/>
        <end position="328"/>
    </location>
</feature>
<evidence type="ECO:0000256" key="11">
    <source>
        <dbReference type="ARBA" id="ARBA00022991"/>
    </source>
</evidence>
<evidence type="ECO:0000256" key="9">
    <source>
        <dbReference type="ARBA" id="ARBA00022777"/>
    </source>
</evidence>
<dbReference type="PRINTS" id="PR00344">
    <property type="entry name" value="BCTRLSENSOR"/>
</dbReference>
<dbReference type="Pfam" id="PF08446">
    <property type="entry name" value="PAS_2"/>
    <property type="match status" value="1"/>
</dbReference>
<comment type="caution">
    <text evidence="16">The sequence shown here is derived from an EMBL/GenBank/DDBJ whole genome shotgun (WGS) entry which is preliminary data.</text>
</comment>
<dbReference type="SUPFAM" id="SSF55874">
    <property type="entry name" value="ATPase domain of HSP90 chaperone/DNA topoisomerase II/histidine kinase"/>
    <property type="match status" value="1"/>
</dbReference>
<evidence type="ECO:0000313" key="17">
    <source>
        <dbReference type="Proteomes" id="UP000050425"/>
    </source>
</evidence>
<evidence type="ECO:0000259" key="14">
    <source>
        <dbReference type="PROSITE" id="PS50046"/>
    </source>
</evidence>
<dbReference type="InterPro" id="IPR050736">
    <property type="entry name" value="Sensor_HK_Regulatory"/>
</dbReference>
<keyword evidence="5" id="KW-0597">Phosphoprotein</keyword>
<dbReference type="InterPro" id="IPR004358">
    <property type="entry name" value="Sig_transdc_His_kin-like_C"/>
</dbReference>
<evidence type="ECO:0000256" key="10">
    <source>
        <dbReference type="ARBA" id="ARBA00022840"/>
    </source>
</evidence>
<evidence type="ECO:0000256" key="2">
    <source>
        <dbReference type="ARBA" id="ARBA00006402"/>
    </source>
</evidence>
<dbReference type="InterPro" id="IPR003594">
    <property type="entry name" value="HATPase_dom"/>
</dbReference>
<dbReference type="InterPro" id="IPR035965">
    <property type="entry name" value="PAS-like_dom_sf"/>
</dbReference>
<evidence type="ECO:0000256" key="6">
    <source>
        <dbReference type="ARBA" id="ARBA00022606"/>
    </source>
</evidence>
<proteinExistence type="inferred from homology"/>
<accession>A0A0P9JRY0</accession>
<evidence type="ECO:0000256" key="7">
    <source>
        <dbReference type="ARBA" id="ARBA00022679"/>
    </source>
</evidence>
<dbReference type="Gene3D" id="3.30.450.270">
    <property type="match status" value="1"/>
</dbReference>
<dbReference type="InterPro" id="IPR013515">
    <property type="entry name" value="Phytochrome_cen-reg"/>
</dbReference>
<dbReference type="Gene3D" id="3.30.450.40">
    <property type="match status" value="1"/>
</dbReference>
<dbReference type="GO" id="GO:0006355">
    <property type="term" value="P:regulation of DNA-templated transcription"/>
    <property type="evidence" value="ECO:0007669"/>
    <property type="project" value="InterPro"/>
</dbReference>
<protein>
    <recommendedName>
        <fullName evidence="3">histidine kinase</fullName>
        <ecNumber evidence="3">2.7.13.3</ecNumber>
    </recommendedName>
</protein>
<dbReference type="FunFam" id="3.30.565.10:FF:000006">
    <property type="entry name" value="Sensor histidine kinase WalK"/>
    <property type="match status" value="1"/>
</dbReference>
<dbReference type="InterPro" id="IPR011102">
    <property type="entry name" value="Sig_transdc_His_kinase_HWE"/>
</dbReference>
<dbReference type="InterPro" id="IPR016132">
    <property type="entry name" value="Phyto_chromo_attachment"/>
</dbReference>
<dbReference type="Pfam" id="PF00360">
    <property type="entry name" value="PHY"/>
    <property type="match status" value="1"/>
</dbReference>
<keyword evidence="4" id="KW-0600">Photoreceptor protein</keyword>
<dbReference type="SUPFAM" id="SSF47384">
    <property type="entry name" value="Homodimeric domain of signal transducing histidine kinase"/>
    <property type="match status" value="1"/>
</dbReference>
<evidence type="ECO:0000256" key="4">
    <source>
        <dbReference type="ARBA" id="ARBA00022543"/>
    </source>
</evidence>
<evidence type="ECO:0000256" key="1">
    <source>
        <dbReference type="ARBA" id="ARBA00000085"/>
    </source>
</evidence>
<reference evidence="16 17" key="1">
    <citation type="submission" date="2015-09" db="EMBL/GenBank/DDBJ databases">
        <title>Genome announcement of multiple Pseudomonas syringae strains.</title>
        <authorList>
            <person name="Thakur S."/>
            <person name="Wang P.W."/>
            <person name="Gong Y."/>
            <person name="Weir B.S."/>
            <person name="Guttman D.S."/>
        </authorList>
    </citation>
    <scope>NUCLEOTIDE SEQUENCE [LARGE SCALE GENOMIC DNA]</scope>
    <source>
        <strain evidence="16 17">ICMP4303</strain>
    </source>
</reference>
<dbReference type="CDD" id="cd00082">
    <property type="entry name" value="HisKA"/>
    <property type="match status" value="1"/>
</dbReference>
<dbReference type="GO" id="GO:0009584">
    <property type="term" value="P:detection of visible light"/>
    <property type="evidence" value="ECO:0007669"/>
    <property type="project" value="InterPro"/>
</dbReference>
<evidence type="ECO:0000313" key="16">
    <source>
        <dbReference type="EMBL" id="KPW50264.1"/>
    </source>
</evidence>
<feature type="domain" description="Histidine kinase" evidence="15">
    <location>
        <begin position="565"/>
        <end position="783"/>
    </location>
</feature>
<dbReference type="EMBL" id="LJPT01000053">
    <property type="protein sequence ID" value="KPW50264.1"/>
    <property type="molecule type" value="Genomic_DNA"/>
</dbReference>
<dbReference type="InterPro" id="IPR003661">
    <property type="entry name" value="HisK_dim/P_dom"/>
</dbReference>
<dbReference type="Gene3D" id="3.30.565.10">
    <property type="entry name" value="Histidine kinase-like ATPase, C-terminal domain"/>
    <property type="match status" value="2"/>
</dbReference>
<dbReference type="Proteomes" id="UP000050425">
    <property type="component" value="Unassembled WGS sequence"/>
</dbReference>
<dbReference type="Pfam" id="PF02518">
    <property type="entry name" value="HATPase_c"/>
    <property type="match status" value="1"/>
</dbReference>
<dbReference type="InterPro" id="IPR003018">
    <property type="entry name" value="GAF"/>
</dbReference>
<keyword evidence="8" id="KW-0547">Nucleotide-binding</keyword>
<dbReference type="PANTHER" id="PTHR43711">
    <property type="entry name" value="TWO-COMPONENT HISTIDINE KINASE"/>
    <property type="match status" value="1"/>
</dbReference>
<dbReference type="GO" id="GO:0005524">
    <property type="term" value="F:ATP binding"/>
    <property type="evidence" value="ECO:0007669"/>
    <property type="project" value="UniProtKB-KW"/>
</dbReference>
<gene>
    <name evidence="16" type="ORF">ALO88_05200</name>
</gene>
<dbReference type="Pfam" id="PF01590">
    <property type="entry name" value="GAF"/>
    <property type="match status" value="1"/>
</dbReference>
<dbReference type="SMART" id="SM00387">
    <property type="entry name" value="HATPase_c"/>
    <property type="match status" value="1"/>
</dbReference>
<dbReference type="Gene3D" id="1.10.287.130">
    <property type="match status" value="1"/>
</dbReference>